<dbReference type="RefSeq" id="WP_290283060.1">
    <property type="nucleotide sequence ID" value="NZ_JAUFQI010000001.1"/>
</dbReference>
<protein>
    <submittedName>
        <fullName evidence="1">Alpha/beta fold hydrolase</fullName>
    </submittedName>
</protein>
<dbReference type="Gene3D" id="3.40.50.1820">
    <property type="entry name" value="alpha/beta hydrolase"/>
    <property type="match status" value="1"/>
</dbReference>
<organism evidence="1 2">
    <name type="scientific">Reinekea marina</name>
    <dbReference type="NCBI Taxonomy" id="1310421"/>
    <lineage>
        <taxon>Bacteria</taxon>
        <taxon>Pseudomonadati</taxon>
        <taxon>Pseudomonadota</taxon>
        <taxon>Gammaproteobacteria</taxon>
        <taxon>Oceanospirillales</taxon>
        <taxon>Saccharospirillaceae</taxon>
        <taxon>Reinekea</taxon>
    </lineage>
</organism>
<name>A0ABV7WVN3_9GAMM</name>
<dbReference type="EMBL" id="JBHRYN010000011">
    <property type="protein sequence ID" value="MFC3701950.1"/>
    <property type="molecule type" value="Genomic_DNA"/>
</dbReference>
<dbReference type="InterPro" id="IPR029058">
    <property type="entry name" value="AB_hydrolase_fold"/>
</dbReference>
<reference evidence="2" key="1">
    <citation type="journal article" date="2019" name="Int. J. Syst. Evol. Microbiol.">
        <title>The Global Catalogue of Microorganisms (GCM) 10K type strain sequencing project: providing services to taxonomists for standard genome sequencing and annotation.</title>
        <authorList>
            <consortium name="The Broad Institute Genomics Platform"/>
            <consortium name="The Broad Institute Genome Sequencing Center for Infectious Disease"/>
            <person name="Wu L."/>
            <person name="Ma J."/>
        </authorList>
    </citation>
    <scope>NUCLEOTIDE SEQUENCE [LARGE SCALE GENOMIC DNA]</scope>
    <source>
        <strain evidence="2">CECT 8288</strain>
    </source>
</reference>
<evidence type="ECO:0000313" key="1">
    <source>
        <dbReference type="EMBL" id="MFC3701950.1"/>
    </source>
</evidence>
<proteinExistence type="predicted"/>
<keyword evidence="2" id="KW-1185">Reference proteome</keyword>
<gene>
    <name evidence="1" type="ORF">ACFOND_09890</name>
</gene>
<sequence>MKRVWLPGWQMNETSFDTLKAQLGAENEEQLSFQNEQGTVDSWLQKCSRQITEPTQLVGWSLGGALAYQLASRNKWVQNCLLINTNVQFSGENGLEPDVAEGFMARYEANPEATRKRFALLVDQARGKEVSSYLCLGKQLNTLQWLYDFNAENFKVDVPCHVLLSAQDQLVPIEKASKAWEALPVASLTKINAQHSAPLFAEADTINWIQSHE</sequence>
<dbReference type="Proteomes" id="UP001595710">
    <property type="component" value="Unassembled WGS sequence"/>
</dbReference>
<comment type="caution">
    <text evidence="1">The sequence shown here is derived from an EMBL/GenBank/DDBJ whole genome shotgun (WGS) entry which is preliminary data.</text>
</comment>
<accession>A0ABV7WVN3</accession>
<dbReference type="SUPFAM" id="SSF53474">
    <property type="entry name" value="alpha/beta-Hydrolases"/>
    <property type="match status" value="1"/>
</dbReference>
<keyword evidence="1" id="KW-0378">Hydrolase</keyword>
<evidence type="ECO:0000313" key="2">
    <source>
        <dbReference type="Proteomes" id="UP001595710"/>
    </source>
</evidence>
<dbReference type="GO" id="GO:0016787">
    <property type="term" value="F:hydrolase activity"/>
    <property type="evidence" value="ECO:0007669"/>
    <property type="project" value="UniProtKB-KW"/>
</dbReference>